<dbReference type="RefSeq" id="WP_012466907.1">
    <property type="nucleotide sequence ID" value="NC_010803.1"/>
</dbReference>
<dbReference type="InterPro" id="IPR003339">
    <property type="entry name" value="ABC/ECF_trnsptr_transmembrane"/>
</dbReference>
<dbReference type="eggNOG" id="COG0619">
    <property type="taxonomic scope" value="Bacteria"/>
</dbReference>
<proteinExistence type="predicted"/>
<evidence type="ECO:0000256" key="1">
    <source>
        <dbReference type="ARBA" id="ARBA00004651"/>
    </source>
</evidence>
<dbReference type="PANTHER" id="PTHR34857">
    <property type="entry name" value="SLL0384 PROTEIN"/>
    <property type="match status" value="1"/>
</dbReference>
<evidence type="ECO:0000313" key="8">
    <source>
        <dbReference type="Proteomes" id="UP000008841"/>
    </source>
</evidence>
<comment type="subcellular location">
    <subcellularLocation>
        <location evidence="1">Cell membrane</location>
        <topology evidence="1">Multi-pass membrane protein</topology>
    </subcellularLocation>
</comment>
<evidence type="ECO:0000256" key="2">
    <source>
        <dbReference type="ARBA" id="ARBA00022475"/>
    </source>
</evidence>
<dbReference type="GO" id="GO:0006824">
    <property type="term" value="P:cobalt ion transport"/>
    <property type="evidence" value="ECO:0007669"/>
    <property type="project" value="InterPro"/>
</dbReference>
<accession>B3EFS6</accession>
<evidence type="ECO:0000313" key="7">
    <source>
        <dbReference type="EMBL" id="ACD91038.1"/>
    </source>
</evidence>
<dbReference type="HOGENOM" id="CLU_056469_1_2_10"/>
<dbReference type="InterPro" id="IPR051611">
    <property type="entry name" value="ECF_transporter_component"/>
</dbReference>
<evidence type="ECO:0000256" key="3">
    <source>
        <dbReference type="ARBA" id="ARBA00022692"/>
    </source>
</evidence>
<keyword evidence="2" id="KW-1003">Cell membrane</keyword>
<keyword evidence="3 6" id="KW-0812">Transmembrane</keyword>
<feature type="transmembrane region" description="Helical" evidence="6">
    <location>
        <begin position="46"/>
        <end position="65"/>
    </location>
</feature>
<dbReference type="PANTHER" id="PTHR34857:SF2">
    <property type="entry name" value="SLL0384 PROTEIN"/>
    <property type="match status" value="1"/>
</dbReference>
<feature type="transmembrane region" description="Helical" evidence="6">
    <location>
        <begin position="72"/>
        <end position="89"/>
    </location>
</feature>
<protein>
    <submittedName>
        <fullName evidence="7">Cobalt ABC transporter, inner membrane subunit CbiQ</fullName>
    </submittedName>
</protein>
<feature type="transmembrane region" description="Helical" evidence="6">
    <location>
        <begin position="101"/>
        <end position="130"/>
    </location>
</feature>
<dbReference type="Proteomes" id="UP000008841">
    <property type="component" value="Chromosome"/>
</dbReference>
<dbReference type="InterPro" id="IPR012809">
    <property type="entry name" value="ECF_CbiQ"/>
</dbReference>
<dbReference type="EMBL" id="CP001097">
    <property type="protein sequence ID" value="ACD91038.1"/>
    <property type="molecule type" value="Genomic_DNA"/>
</dbReference>
<evidence type="ECO:0000256" key="4">
    <source>
        <dbReference type="ARBA" id="ARBA00022989"/>
    </source>
</evidence>
<gene>
    <name evidence="7" type="ordered locus">Clim_2006</name>
</gene>
<dbReference type="NCBIfam" id="TIGR02454">
    <property type="entry name" value="ECF_T_CbiQ"/>
    <property type="match status" value="1"/>
</dbReference>
<dbReference type="CDD" id="cd16914">
    <property type="entry name" value="EcfT"/>
    <property type="match status" value="1"/>
</dbReference>
<dbReference type="GO" id="GO:0043190">
    <property type="term" value="C:ATP-binding cassette (ABC) transporter complex"/>
    <property type="evidence" value="ECO:0007669"/>
    <property type="project" value="InterPro"/>
</dbReference>
<dbReference type="STRING" id="290315.Clim_2006"/>
<keyword evidence="5 6" id="KW-0472">Membrane</keyword>
<dbReference type="Pfam" id="PF02361">
    <property type="entry name" value="CbiQ"/>
    <property type="match status" value="1"/>
</dbReference>
<feature type="transmembrane region" description="Helical" evidence="6">
    <location>
        <begin position="20"/>
        <end position="40"/>
    </location>
</feature>
<sequence>MNIEQVTAQVRKEIHCVLPAGDRSSLAILVLFILFVVSVPKNNLPAVIAYGAFPLFFIISAGLPLRPVMKRMMLISPFLLFMAAGNIYFDRLPVFTAGSIAITGGMISGSVIVAKALVTLAAVLVFSFCVPFHRFGNALRGFGVPEVFITQLQLVYRYSFLLVPEARSLQKARDLRSFGNRGKDLFTTAKLIGSLLVRTTARAERIYMAMTARGFRNNLSAEHTSPFTAKDGAAVATALFCLTAVWLLFRV</sequence>
<name>B3EFS6_CHLL2</name>
<feature type="transmembrane region" description="Helical" evidence="6">
    <location>
        <begin position="232"/>
        <end position="249"/>
    </location>
</feature>
<reference evidence="7 8" key="1">
    <citation type="submission" date="2008-05" db="EMBL/GenBank/DDBJ databases">
        <title>Complete sequence of Chlorobium limicola DSM 245.</title>
        <authorList>
            <consortium name="US DOE Joint Genome Institute"/>
            <person name="Lucas S."/>
            <person name="Copeland A."/>
            <person name="Lapidus A."/>
            <person name="Glavina del Rio T."/>
            <person name="Dalin E."/>
            <person name="Tice H."/>
            <person name="Bruce D."/>
            <person name="Goodwin L."/>
            <person name="Pitluck S."/>
            <person name="Schmutz J."/>
            <person name="Larimer F."/>
            <person name="Land M."/>
            <person name="Hauser L."/>
            <person name="Kyrpides N."/>
            <person name="Ovchinnikova G."/>
            <person name="Zhao F."/>
            <person name="Li T."/>
            <person name="Liu Z."/>
            <person name="Overmann J."/>
            <person name="Bryant D.A."/>
            <person name="Richardson P."/>
        </authorList>
    </citation>
    <scope>NUCLEOTIDE SEQUENCE [LARGE SCALE GENOMIC DNA]</scope>
    <source>
        <strain evidence="8">DSM 245 / NBRC 103803 / 6330</strain>
    </source>
</reference>
<evidence type="ECO:0000256" key="5">
    <source>
        <dbReference type="ARBA" id="ARBA00023136"/>
    </source>
</evidence>
<dbReference type="OrthoDB" id="8585740at2"/>
<dbReference type="KEGG" id="cli:Clim_2006"/>
<evidence type="ECO:0000256" key="6">
    <source>
        <dbReference type="SAM" id="Phobius"/>
    </source>
</evidence>
<dbReference type="AlphaFoldDB" id="B3EFS6"/>
<organism evidence="7 8">
    <name type="scientific">Chlorobium limicola (strain DSM 245 / NBRC 103803 / 6330)</name>
    <dbReference type="NCBI Taxonomy" id="290315"/>
    <lineage>
        <taxon>Bacteria</taxon>
        <taxon>Pseudomonadati</taxon>
        <taxon>Chlorobiota</taxon>
        <taxon>Chlorobiia</taxon>
        <taxon>Chlorobiales</taxon>
        <taxon>Chlorobiaceae</taxon>
        <taxon>Chlorobium/Pelodictyon group</taxon>
        <taxon>Chlorobium</taxon>
    </lineage>
</organism>
<keyword evidence="4 6" id="KW-1133">Transmembrane helix</keyword>